<dbReference type="RefSeq" id="WP_259543509.1">
    <property type="nucleotide sequence ID" value="NZ_JANLCJ010000481.1"/>
</dbReference>
<proteinExistence type="predicted"/>
<reference evidence="2" key="1">
    <citation type="submission" date="2022-08" db="EMBL/GenBank/DDBJ databases">
        <authorList>
            <person name="Deng Y."/>
            <person name="Han X.-F."/>
            <person name="Zhang Y.-Q."/>
        </authorList>
    </citation>
    <scope>NUCLEOTIDE SEQUENCE</scope>
    <source>
        <strain evidence="2">CPCC 203386</strain>
    </source>
</reference>
<protein>
    <recommendedName>
        <fullName evidence="1">DUF7253 domain-containing protein</fullName>
    </recommendedName>
</protein>
<gene>
    <name evidence="2" type="ORF">N1032_25995</name>
</gene>
<sequence>MATKVSTIVGIRSALEKEVRPGIYEYDFKEQPVKATLLQSGTFVDDATSGNQNERPNIRISFLLSNVKTDRLSRLMYIVYFGVKYKITNIDRTQDPAVIVTLGEVWHG</sequence>
<name>A0ABT2HB51_9MICO</name>
<dbReference type="InterPro" id="IPR055677">
    <property type="entry name" value="DUF7253"/>
</dbReference>
<evidence type="ECO:0000313" key="3">
    <source>
        <dbReference type="Proteomes" id="UP001165586"/>
    </source>
</evidence>
<feature type="domain" description="DUF7253" evidence="1">
    <location>
        <begin position="3"/>
        <end position="108"/>
    </location>
</feature>
<comment type="caution">
    <text evidence="2">The sequence shown here is derived from an EMBL/GenBank/DDBJ whole genome shotgun (WGS) entry which is preliminary data.</text>
</comment>
<evidence type="ECO:0000313" key="2">
    <source>
        <dbReference type="EMBL" id="MCS5737185.1"/>
    </source>
</evidence>
<accession>A0ABT2HB51</accession>
<dbReference type="Proteomes" id="UP001165586">
    <property type="component" value="Unassembled WGS sequence"/>
</dbReference>
<dbReference type="Pfam" id="PF23911">
    <property type="entry name" value="DUF7253"/>
    <property type="match status" value="1"/>
</dbReference>
<evidence type="ECO:0000259" key="1">
    <source>
        <dbReference type="Pfam" id="PF23911"/>
    </source>
</evidence>
<keyword evidence="3" id="KW-1185">Reference proteome</keyword>
<dbReference type="EMBL" id="JANLCJ010000481">
    <property type="protein sequence ID" value="MCS5737185.1"/>
    <property type="molecule type" value="Genomic_DNA"/>
</dbReference>
<organism evidence="2 3">
    <name type="scientific">Herbiconiux daphne</name>
    <dbReference type="NCBI Taxonomy" id="2970914"/>
    <lineage>
        <taxon>Bacteria</taxon>
        <taxon>Bacillati</taxon>
        <taxon>Actinomycetota</taxon>
        <taxon>Actinomycetes</taxon>
        <taxon>Micrococcales</taxon>
        <taxon>Microbacteriaceae</taxon>
        <taxon>Herbiconiux</taxon>
    </lineage>
</organism>